<dbReference type="InterPro" id="IPR032305">
    <property type="entry name" value="GTP-bd_M"/>
</dbReference>
<proteinExistence type="inferred from homology"/>
<feature type="compositionally biased region" description="Gly residues" evidence="10">
    <location>
        <begin position="158"/>
        <end position="175"/>
    </location>
</feature>
<evidence type="ECO:0000256" key="6">
    <source>
        <dbReference type="HAMAP-Rule" id="MF_00900"/>
    </source>
</evidence>
<dbReference type="HAMAP" id="MF_00900">
    <property type="entry name" value="GTPase_HflX"/>
    <property type="match status" value="1"/>
</dbReference>
<feature type="binding site" evidence="7">
    <location>
        <begin position="338"/>
        <end position="341"/>
    </location>
    <ligand>
        <name>GTP</name>
        <dbReference type="ChEBI" id="CHEBI:37565"/>
    </ligand>
</feature>
<evidence type="ECO:0000313" key="12">
    <source>
        <dbReference type="EMBL" id="HGS23154.1"/>
    </source>
</evidence>
<evidence type="ECO:0000256" key="2">
    <source>
        <dbReference type="ARBA" id="ARBA00022723"/>
    </source>
</evidence>
<dbReference type="Gene3D" id="3.40.50.11060">
    <property type="entry name" value="GTPase HflX, N-terminal domain"/>
    <property type="match status" value="1"/>
</dbReference>
<feature type="binding site" evidence="8">
    <location>
        <position position="232"/>
    </location>
    <ligand>
        <name>Mg(2+)</name>
        <dbReference type="ChEBI" id="CHEBI:18420"/>
    </ligand>
</feature>
<feature type="coiled-coil region" evidence="9">
    <location>
        <begin position="178"/>
        <end position="212"/>
    </location>
</feature>
<dbReference type="InterPro" id="IPR016496">
    <property type="entry name" value="GTPase_HflX"/>
</dbReference>
<dbReference type="Gene3D" id="3.40.50.300">
    <property type="entry name" value="P-loop containing nucleotide triphosphate hydrolases"/>
    <property type="match status" value="1"/>
</dbReference>
<dbReference type="InterPro" id="IPR006073">
    <property type="entry name" value="GTP-bd"/>
</dbReference>
<dbReference type="InterPro" id="IPR005225">
    <property type="entry name" value="Small_GTP-bd"/>
</dbReference>
<dbReference type="SUPFAM" id="SSF52540">
    <property type="entry name" value="P-loop containing nucleoside triphosphate hydrolases"/>
    <property type="match status" value="1"/>
</dbReference>
<dbReference type="PROSITE" id="PS51705">
    <property type="entry name" value="G_HFLX"/>
    <property type="match status" value="1"/>
</dbReference>
<dbReference type="PIRSF" id="PIRSF006809">
    <property type="entry name" value="GTP-binding_hflX_prd"/>
    <property type="match status" value="1"/>
</dbReference>
<feature type="binding site" evidence="7">
    <location>
        <begin position="225"/>
        <end position="232"/>
    </location>
    <ligand>
        <name>GTP</name>
        <dbReference type="ChEBI" id="CHEBI:37565"/>
    </ligand>
</feature>
<dbReference type="FunFam" id="3.40.50.11060:FF:000001">
    <property type="entry name" value="GTPase HflX"/>
    <property type="match status" value="1"/>
</dbReference>
<evidence type="ECO:0000256" key="9">
    <source>
        <dbReference type="SAM" id="Coils"/>
    </source>
</evidence>
<dbReference type="Gene3D" id="6.10.250.2860">
    <property type="match status" value="1"/>
</dbReference>
<feature type="domain" description="Hflx-type G" evidence="11">
    <location>
        <begin position="219"/>
        <end position="386"/>
    </location>
</feature>
<accession>A0A7C4KJI5</accession>
<keyword evidence="3 6" id="KW-0547">Nucleotide-binding</keyword>
<evidence type="ECO:0000256" key="5">
    <source>
        <dbReference type="ARBA" id="ARBA00023134"/>
    </source>
</evidence>
<feature type="binding site" evidence="7">
    <location>
        <begin position="272"/>
        <end position="275"/>
    </location>
    <ligand>
        <name>GTP</name>
        <dbReference type="ChEBI" id="CHEBI:37565"/>
    </ligand>
</feature>
<feature type="binding site" evidence="8">
    <location>
        <position position="252"/>
    </location>
    <ligand>
        <name>Mg(2+)</name>
        <dbReference type="ChEBI" id="CHEBI:18420"/>
    </ligand>
</feature>
<evidence type="ECO:0000256" key="10">
    <source>
        <dbReference type="SAM" id="MobiDB-lite"/>
    </source>
</evidence>
<dbReference type="GO" id="GO:0003924">
    <property type="term" value="F:GTPase activity"/>
    <property type="evidence" value="ECO:0007669"/>
    <property type="project" value="UniProtKB-UniRule"/>
</dbReference>
<dbReference type="GO" id="GO:0005737">
    <property type="term" value="C:cytoplasm"/>
    <property type="evidence" value="ECO:0007669"/>
    <property type="project" value="UniProtKB-SubCell"/>
</dbReference>
<dbReference type="FunFam" id="3.40.50.300:FF:000173">
    <property type="entry name" value="GTPase HflX"/>
    <property type="match status" value="1"/>
</dbReference>
<dbReference type="InterPro" id="IPR027417">
    <property type="entry name" value="P-loop_NTPase"/>
</dbReference>
<reference evidence="12" key="1">
    <citation type="journal article" date="2020" name="mSystems">
        <title>Genome- and Community-Level Interaction Insights into Carbon Utilization and Element Cycling Functions of Hydrothermarchaeota in Hydrothermal Sediment.</title>
        <authorList>
            <person name="Zhou Z."/>
            <person name="Liu Y."/>
            <person name="Xu W."/>
            <person name="Pan J."/>
            <person name="Luo Z.H."/>
            <person name="Li M."/>
        </authorList>
    </citation>
    <scope>NUCLEOTIDE SEQUENCE [LARGE SCALE GENOMIC DNA]</scope>
    <source>
        <strain evidence="12">SpSt-573</strain>
    </source>
</reference>
<dbReference type="GO" id="GO:0005525">
    <property type="term" value="F:GTP binding"/>
    <property type="evidence" value="ECO:0007669"/>
    <property type="project" value="UniProtKB-UniRule"/>
</dbReference>
<evidence type="ECO:0000256" key="4">
    <source>
        <dbReference type="ARBA" id="ARBA00022842"/>
    </source>
</evidence>
<evidence type="ECO:0000256" key="8">
    <source>
        <dbReference type="PIRSR" id="PIRSR006809-2"/>
    </source>
</evidence>
<evidence type="ECO:0000259" key="11">
    <source>
        <dbReference type="PROSITE" id="PS51705"/>
    </source>
</evidence>
<dbReference type="CDD" id="cd01878">
    <property type="entry name" value="HflX"/>
    <property type="match status" value="1"/>
</dbReference>
<dbReference type="NCBIfam" id="TIGR00231">
    <property type="entry name" value="small_GTP"/>
    <property type="match status" value="1"/>
</dbReference>
<comment type="subcellular location">
    <subcellularLocation>
        <location evidence="6">Cytoplasm</location>
    </subcellularLocation>
    <text evidence="6">May associate with membranes.</text>
</comment>
<comment type="caution">
    <text evidence="12">The sequence shown here is derived from an EMBL/GenBank/DDBJ whole genome shotgun (WGS) entry which is preliminary data.</text>
</comment>
<feature type="region of interest" description="Disordered" evidence="10">
    <location>
        <begin position="157"/>
        <end position="176"/>
    </location>
</feature>
<dbReference type="PANTHER" id="PTHR10229:SF0">
    <property type="entry name" value="GTP-BINDING PROTEIN 6-RELATED"/>
    <property type="match status" value="1"/>
</dbReference>
<dbReference type="NCBIfam" id="TIGR03156">
    <property type="entry name" value="GTP_HflX"/>
    <property type="match status" value="1"/>
</dbReference>
<dbReference type="PRINTS" id="PR00326">
    <property type="entry name" value="GTP1OBG"/>
</dbReference>
<gene>
    <name evidence="6 12" type="primary">hflX</name>
    <name evidence="12" type="ORF">ENT37_14970</name>
</gene>
<dbReference type="GO" id="GO:0043022">
    <property type="term" value="F:ribosome binding"/>
    <property type="evidence" value="ECO:0007669"/>
    <property type="project" value="TreeGrafter"/>
</dbReference>
<comment type="similarity">
    <text evidence="6">Belongs to the TRAFAC class OBG-HflX-like GTPase superfamily. HflX GTPase family.</text>
</comment>
<comment type="subunit">
    <text evidence="6">Monomer. Associates with the 50S ribosomal subunit.</text>
</comment>
<keyword evidence="4 8" id="KW-0460">Magnesium</keyword>
<dbReference type="Pfam" id="PF16360">
    <property type="entry name" value="GTP-bdg_M"/>
    <property type="match status" value="1"/>
</dbReference>
<dbReference type="InterPro" id="IPR030394">
    <property type="entry name" value="G_HFLX_dom"/>
</dbReference>
<feature type="binding site" evidence="7">
    <location>
        <begin position="250"/>
        <end position="254"/>
    </location>
    <ligand>
        <name>GTP</name>
        <dbReference type="ChEBI" id="CHEBI:37565"/>
    </ligand>
</feature>
<dbReference type="EMBL" id="DSYK01000755">
    <property type="protein sequence ID" value="HGS23154.1"/>
    <property type="molecule type" value="Genomic_DNA"/>
</dbReference>
<feature type="binding site" evidence="7">
    <location>
        <begin position="364"/>
        <end position="366"/>
    </location>
    <ligand>
        <name>GTP</name>
        <dbReference type="ChEBI" id="CHEBI:37565"/>
    </ligand>
</feature>
<sequence>MAKKIAEPTLPPKERAFLVGVELRNEPSLLSLDDSLTELALLAKTAGLEVVGMTSQKLDAPNPNTFIGPGKVEEIKALVEETLAQVVIFDNELSPRHLRELEERFGENVRILDRTALILDIFAQHASTREGILQVELAQYEYRLPRLTRAWTHLARQTGGGGGRTGAMGGVGLRGPGETQLEVDRREIRKRIASLKSELEKVRAHRSRYRSQRQRSQIPTVALVGYTNAGKSTLLNRLARADVLVADQLFATLDPTTRRVELPGGNWALFTDTVGFIQKLPTQLVAAFRATLEEIAEADLLLHVVDITHPNALQQAQAVHQTLMEIDAGHIPTITVLNKVDQFPDPQAATQTLTGFPGPIVAISALTGQGIPELLSTVSRELFEVYVPVRVKLPYQQGNLISIFHDQGKVTRVEHVRGGVWIEGNLPVRLLARFQPFIKNDSSDTSEEVGETIET</sequence>
<evidence type="ECO:0000256" key="1">
    <source>
        <dbReference type="ARBA" id="ARBA00022490"/>
    </source>
</evidence>
<keyword evidence="5 6" id="KW-0342">GTP-binding</keyword>
<organism evidence="12">
    <name type="scientific">Anaerolinea thermolimosa</name>
    <dbReference type="NCBI Taxonomy" id="229919"/>
    <lineage>
        <taxon>Bacteria</taxon>
        <taxon>Bacillati</taxon>
        <taxon>Chloroflexota</taxon>
        <taxon>Anaerolineae</taxon>
        <taxon>Anaerolineales</taxon>
        <taxon>Anaerolineaceae</taxon>
        <taxon>Anaerolinea</taxon>
    </lineage>
</organism>
<protein>
    <recommendedName>
        <fullName evidence="6">GTPase HflX</fullName>
    </recommendedName>
    <alternativeName>
        <fullName evidence="6">GTP-binding protein HflX</fullName>
    </alternativeName>
</protein>
<dbReference type="GO" id="GO:0046872">
    <property type="term" value="F:metal ion binding"/>
    <property type="evidence" value="ECO:0007669"/>
    <property type="project" value="UniProtKB-KW"/>
</dbReference>
<comment type="cofactor">
    <cofactor evidence="8">
        <name>Mg(2+)</name>
        <dbReference type="ChEBI" id="CHEBI:18420"/>
    </cofactor>
</comment>
<keyword evidence="1 6" id="KW-0963">Cytoplasm</keyword>
<dbReference type="Pfam" id="PF01926">
    <property type="entry name" value="MMR_HSR1"/>
    <property type="match status" value="1"/>
</dbReference>
<dbReference type="PANTHER" id="PTHR10229">
    <property type="entry name" value="GTP-BINDING PROTEIN HFLX"/>
    <property type="match status" value="1"/>
</dbReference>
<keyword evidence="9" id="KW-0175">Coiled coil</keyword>
<evidence type="ECO:0000256" key="7">
    <source>
        <dbReference type="PIRSR" id="PIRSR006809-1"/>
    </source>
</evidence>
<evidence type="ECO:0000256" key="3">
    <source>
        <dbReference type="ARBA" id="ARBA00022741"/>
    </source>
</evidence>
<comment type="function">
    <text evidence="6">GTPase that associates with the 50S ribosomal subunit and may have a role during protein synthesis or ribosome biogenesis.</text>
</comment>
<name>A0A7C4KJI5_9CHLR</name>
<dbReference type="InterPro" id="IPR025121">
    <property type="entry name" value="GTPase_HflX_N"/>
</dbReference>
<dbReference type="InterPro" id="IPR042108">
    <property type="entry name" value="GTPase_HflX_N_sf"/>
</dbReference>
<dbReference type="Pfam" id="PF13167">
    <property type="entry name" value="GTP-bdg_N"/>
    <property type="match status" value="1"/>
</dbReference>
<dbReference type="AlphaFoldDB" id="A0A7C4KJI5"/>
<keyword evidence="2 8" id="KW-0479">Metal-binding</keyword>